<dbReference type="Gene3D" id="3.30.450.20">
    <property type="entry name" value="PAS domain"/>
    <property type="match status" value="1"/>
</dbReference>
<feature type="transmembrane region" description="Helical" evidence="7">
    <location>
        <begin position="244"/>
        <end position="267"/>
    </location>
</feature>
<dbReference type="InterPro" id="IPR029151">
    <property type="entry name" value="Sensor-like_sf"/>
</dbReference>
<evidence type="ECO:0000256" key="6">
    <source>
        <dbReference type="SAM" id="MobiDB-lite"/>
    </source>
</evidence>
<feature type="domain" description="Cache" evidence="8">
    <location>
        <begin position="35"/>
        <end position="148"/>
    </location>
</feature>
<reference evidence="10" key="1">
    <citation type="submission" date="2014-02" db="EMBL/GenBank/DDBJ databases">
        <title>Complete genome sequence and comparative genomic analysis of the nitrogen-fixing bacterium Leptospirillum ferriphilum YSK.</title>
        <authorList>
            <person name="Guo X."/>
            <person name="Yin H."/>
            <person name="Liang Y."/>
            <person name="Hu Q."/>
            <person name="Ma L."/>
            <person name="Xiao Y."/>
            <person name="Zhang X."/>
            <person name="Qiu G."/>
            <person name="Liu X."/>
        </authorList>
    </citation>
    <scope>NUCLEOTIDE SEQUENCE [LARGE SCALE GENOMIC DNA]</scope>
    <source>
        <strain evidence="10">YSK</strain>
    </source>
</reference>
<evidence type="ECO:0000256" key="1">
    <source>
        <dbReference type="ARBA" id="ARBA00004651"/>
    </source>
</evidence>
<evidence type="ECO:0000256" key="5">
    <source>
        <dbReference type="ARBA" id="ARBA00023136"/>
    </source>
</evidence>
<dbReference type="KEGG" id="lfp:Y981_08345"/>
<accession>A0A059XZU8</accession>
<sequence length="333" mass="37104">MNRLENFHESRNDLLGFLGSILEGVVSEDHLKAGAETLRRQLKPLISSYPFLDLCYVLDADGRQIGTNVVGSRCAPSLGKEGDGEDRSQRPYYRQARDSWGSVLTPPYFSSATNSLCVTVATPVRNDENRLLGIVVADIDYEQVMTLLEDDHRRKAMEPFFKGIYSIFSLGLLVVSLGLAIQAFHSLKQVFGNLEKIADTTPSFQATILLTLALAIFDLAKTIFEEEVLLRKDVRRHSATRRTLTRFIASILIAISIEALMLVFKFAIQDPTHLNEAGWLVFTVVGLLIGLGVYVYLGARAEILLTHSKAREKHQSSLSPDGRRIGNPVRMKP</sequence>
<dbReference type="AlphaFoldDB" id="A0A059XZU8"/>
<feature type="transmembrane region" description="Helical" evidence="7">
    <location>
        <begin position="279"/>
        <end position="299"/>
    </location>
</feature>
<keyword evidence="4 7" id="KW-1133">Transmembrane helix</keyword>
<feature type="transmembrane region" description="Helical" evidence="7">
    <location>
        <begin position="163"/>
        <end position="184"/>
    </location>
</feature>
<evidence type="ECO:0000256" key="7">
    <source>
        <dbReference type="SAM" id="Phobius"/>
    </source>
</evidence>
<dbReference type="GO" id="GO:0005886">
    <property type="term" value="C:plasma membrane"/>
    <property type="evidence" value="ECO:0007669"/>
    <property type="project" value="UniProtKB-SubCell"/>
</dbReference>
<comment type="subcellular location">
    <subcellularLocation>
        <location evidence="1">Cell membrane</location>
        <topology evidence="1">Multi-pass membrane protein</topology>
    </subcellularLocation>
</comment>
<evidence type="ECO:0000313" key="9">
    <source>
        <dbReference type="EMBL" id="AIA30766.1"/>
    </source>
</evidence>
<dbReference type="RefSeq" id="WP_038505615.1">
    <property type="nucleotide sequence ID" value="NZ_CP007243.1"/>
</dbReference>
<keyword evidence="2" id="KW-1003">Cell membrane</keyword>
<dbReference type="CDD" id="cd12914">
    <property type="entry name" value="PDC1_DGC_like"/>
    <property type="match status" value="1"/>
</dbReference>
<keyword evidence="10" id="KW-1185">Reference proteome</keyword>
<dbReference type="EMBL" id="CP007243">
    <property type="protein sequence ID" value="AIA30766.1"/>
    <property type="molecule type" value="Genomic_DNA"/>
</dbReference>
<organism evidence="9 10">
    <name type="scientific">Leptospirillum ferriphilum YSK</name>
    <dbReference type="NCBI Taxonomy" id="1441628"/>
    <lineage>
        <taxon>Bacteria</taxon>
        <taxon>Pseudomonadati</taxon>
        <taxon>Nitrospirota</taxon>
        <taxon>Nitrospiria</taxon>
        <taxon>Nitrospirales</taxon>
        <taxon>Nitrospiraceae</taxon>
        <taxon>Leptospirillum</taxon>
    </lineage>
</organism>
<dbReference type="InterPro" id="IPR033479">
    <property type="entry name" value="dCache_1"/>
</dbReference>
<dbReference type="OrthoDB" id="5611555at2"/>
<gene>
    <name evidence="9" type="ORF">Y981_08345</name>
</gene>
<dbReference type="Proteomes" id="UP000027059">
    <property type="component" value="Chromosome"/>
</dbReference>
<evidence type="ECO:0000313" key="10">
    <source>
        <dbReference type="Proteomes" id="UP000027059"/>
    </source>
</evidence>
<feature type="region of interest" description="Disordered" evidence="6">
    <location>
        <begin position="314"/>
        <end position="333"/>
    </location>
</feature>
<reference evidence="9 10" key="2">
    <citation type="journal article" date="2015" name="Biomed. Res. Int.">
        <title>Effects of Arsenite Resistance on the Growth and Functional Gene Expression of Leptospirillum ferriphilum and Acidithiobacillus thiooxidans in Pure Culture and Coculture.</title>
        <authorList>
            <person name="Jiang H."/>
            <person name="Liang Y."/>
            <person name="Yin H."/>
            <person name="Xiao Y."/>
            <person name="Guo X."/>
            <person name="Xu Y."/>
            <person name="Hu Q."/>
            <person name="Liu H."/>
            <person name="Liu X."/>
        </authorList>
    </citation>
    <scope>NUCLEOTIDE SEQUENCE [LARGE SCALE GENOMIC DNA]</scope>
    <source>
        <strain evidence="9 10">YSK</strain>
    </source>
</reference>
<evidence type="ECO:0000256" key="3">
    <source>
        <dbReference type="ARBA" id="ARBA00022692"/>
    </source>
</evidence>
<name>A0A059XZU8_9BACT</name>
<evidence type="ECO:0000259" key="8">
    <source>
        <dbReference type="Pfam" id="PF02743"/>
    </source>
</evidence>
<keyword evidence="3 7" id="KW-0812">Transmembrane</keyword>
<keyword evidence="5 7" id="KW-0472">Membrane</keyword>
<evidence type="ECO:0000256" key="4">
    <source>
        <dbReference type="ARBA" id="ARBA00022989"/>
    </source>
</evidence>
<dbReference type="SUPFAM" id="SSF103190">
    <property type="entry name" value="Sensory domain-like"/>
    <property type="match status" value="1"/>
</dbReference>
<dbReference type="Pfam" id="PF02743">
    <property type="entry name" value="dCache_1"/>
    <property type="match status" value="1"/>
</dbReference>
<dbReference type="HOGENOM" id="CLU_076079_0_0_0"/>
<proteinExistence type="predicted"/>
<feature type="transmembrane region" description="Helical" evidence="7">
    <location>
        <begin position="204"/>
        <end position="224"/>
    </location>
</feature>
<protein>
    <recommendedName>
        <fullName evidence="8">Cache domain-containing protein</fullName>
    </recommendedName>
</protein>
<evidence type="ECO:0000256" key="2">
    <source>
        <dbReference type="ARBA" id="ARBA00022475"/>
    </source>
</evidence>